<keyword evidence="3" id="KW-1185">Reference proteome</keyword>
<reference evidence="2 3" key="1">
    <citation type="submission" date="2021-05" db="EMBL/GenBank/DDBJ databases">
        <title>Bacteria Genome sequencing.</title>
        <authorList>
            <person name="Takabe Y."/>
            <person name="Nakajima Y."/>
            <person name="Suzuki S."/>
            <person name="Shiozaki T."/>
        </authorList>
    </citation>
    <scope>NUCLEOTIDE SEQUENCE [LARGE SCALE GENOMIC DNA]</scope>
    <source>
        <strain evidence="2 3">AI_62</strain>
    </source>
</reference>
<protein>
    <submittedName>
        <fullName evidence="2">Uncharacterized protein</fullName>
    </submittedName>
</protein>
<evidence type="ECO:0000313" key="2">
    <source>
        <dbReference type="EMBL" id="GIT96957.1"/>
    </source>
</evidence>
<feature type="region of interest" description="Disordered" evidence="1">
    <location>
        <begin position="1"/>
        <end position="66"/>
    </location>
</feature>
<accession>A0ABQ4NS75</accession>
<feature type="region of interest" description="Disordered" evidence="1">
    <location>
        <begin position="78"/>
        <end position="114"/>
    </location>
</feature>
<dbReference type="Proteomes" id="UP000786693">
    <property type="component" value="Unassembled WGS sequence"/>
</dbReference>
<name>A0ABQ4NS75_9RHOB</name>
<evidence type="ECO:0000313" key="3">
    <source>
        <dbReference type="Proteomes" id="UP000786693"/>
    </source>
</evidence>
<feature type="compositionally biased region" description="Basic and acidic residues" evidence="1">
    <location>
        <begin position="1"/>
        <end position="10"/>
    </location>
</feature>
<comment type="caution">
    <text evidence="2">The sequence shown here is derived from an EMBL/GenBank/DDBJ whole genome shotgun (WGS) entry which is preliminary data.</text>
</comment>
<dbReference type="EMBL" id="BPFH01000009">
    <property type="protein sequence ID" value="GIT96957.1"/>
    <property type="molecule type" value="Genomic_DNA"/>
</dbReference>
<evidence type="ECO:0000256" key="1">
    <source>
        <dbReference type="SAM" id="MobiDB-lite"/>
    </source>
</evidence>
<gene>
    <name evidence="2" type="ORF">JANAI62_35800</name>
</gene>
<sequence>MEDIHKKGDRATNAFRYASKGLERPQFKPPQPKLRDKDNAQPRIQPPRFVTTPAPNLAPPGMSGIKTNKRLYGQERTVRGSAPKPPQYKPGERGTVAKTFKSIAGKDHDRGIER</sequence>
<organism evidence="2 3">
    <name type="scientific">Jannaschia pagri</name>
    <dbReference type="NCBI Taxonomy" id="2829797"/>
    <lineage>
        <taxon>Bacteria</taxon>
        <taxon>Pseudomonadati</taxon>
        <taxon>Pseudomonadota</taxon>
        <taxon>Alphaproteobacteria</taxon>
        <taxon>Rhodobacterales</taxon>
        <taxon>Roseobacteraceae</taxon>
        <taxon>Jannaschia</taxon>
    </lineage>
</organism>
<proteinExistence type="predicted"/>
<feature type="compositionally biased region" description="Basic and acidic residues" evidence="1">
    <location>
        <begin position="104"/>
        <end position="114"/>
    </location>
</feature>